<keyword evidence="1" id="KW-0812">Transmembrane</keyword>
<keyword evidence="4" id="KW-1185">Reference proteome</keyword>
<evidence type="ECO:0000313" key="3">
    <source>
        <dbReference type="EMBL" id="KAK7848074.1"/>
    </source>
</evidence>
<proteinExistence type="predicted"/>
<dbReference type="EMBL" id="PKMF04000132">
    <property type="protein sequence ID" value="KAK7848073.1"/>
    <property type="molecule type" value="Genomic_DNA"/>
</dbReference>
<comment type="caution">
    <text evidence="2">The sequence shown here is derived from an EMBL/GenBank/DDBJ whole genome shotgun (WGS) entry which is preliminary data.</text>
</comment>
<accession>A0AAW0L8R0</accession>
<dbReference type="AlphaFoldDB" id="A0AAW0L8R0"/>
<feature type="transmembrane region" description="Helical" evidence="1">
    <location>
        <begin position="49"/>
        <end position="67"/>
    </location>
</feature>
<reference evidence="2 4" key="2">
    <citation type="journal article" date="2018" name="Sci. Data">
        <title>The draft genome sequence of cork oak.</title>
        <authorList>
            <person name="Ramos A.M."/>
            <person name="Usie A."/>
            <person name="Barbosa P."/>
            <person name="Barros P.M."/>
            <person name="Capote T."/>
            <person name="Chaves I."/>
            <person name="Simoes F."/>
            <person name="Abreu I."/>
            <person name="Carrasquinho I."/>
            <person name="Faro C."/>
            <person name="Guimaraes J.B."/>
            <person name="Mendonca D."/>
            <person name="Nobrega F."/>
            <person name="Rodrigues L."/>
            <person name="Saibo N.J.M."/>
            <person name="Varela M.C."/>
            <person name="Egas C."/>
            <person name="Matos J."/>
            <person name="Miguel C.M."/>
            <person name="Oliveira M.M."/>
            <person name="Ricardo C.P."/>
            <person name="Goncalves S."/>
        </authorList>
    </citation>
    <scope>NUCLEOTIDE SEQUENCE [LARGE SCALE GENOMIC DNA]</scope>
    <source>
        <strain evidence="4">cv. HL8</strain>
        <strain evidence="2">HL8</strain>
    </source>
</reference>
<dbReference type="Proteomes" id="UP000237347">
    <property type="component" value="Unassembled WGS sequence"/>
</dbReference>
<dbReference type="PANTHER" id="PTHR33625:SF2">
    <property type="entry name" value="POST-SET DOMAIN-CONTAINING PROTEIN"/>
    <property type="match status" value="1"/>
</dbReference>
<name>A0AAW0L8R0_QUESU</name>
<gene>
    <name evidence="3" type="ORF">CFP56_005640</name>
    <name evidence="2" type="ORF">CFP56_005643</name>
</gene>
<evidence type="ECO:0000313" key="4">
    <source>
        <dbReference type="Proteomes" id="UP000237347"/>
    </source>
</evidence>
<sequence length="68" mass="7623">MWILDATKAKVIELIEKFLSLVNELFQTPKSNNPTEGNKEQMEEKIRSSLLLSVVILLIAVVARVQAA</sequence>
<dbReference type="PANTHER" id="PTHR33625">
    <property type="entry name" value="OS08G0179900 PROTEIN"/>
    <property type="match status" value="1"/>
</dbReference>
<evidence type="ECO:0000256" key="1">
    <source>
        <dbReference type="SAM" id="Phobius"/>
    </source>
</evidence>
<keyword evidence="1" id="KW-1133">Transmembrane helix</keyword>
<reference evidence="2" key="1">
    <citation type="submission" date="2017-12" db="EMBL/GenBank/DDBJ databases">
        <authorList>
            <person name="Barbosa P."/>
            <person name="Usie A."/>
            <person name="Ramos A.M."/>
        </authorList>
    </citation>
    <scope>NUCLEOTIDE SEQUENCE</scope>
    <source>
        <strain evidence="2">HL8</strain>
        <tissue evidence="2">Leaves</tissue>
    </source>
</reference>
<protein>
    <submittedName>
        <fullName evidence="2">Uncharacterized protein</fullName>
    </submittedName>
</protein>
<keyword evidence="1" id="KW-0472">Membrane</keyword>
<reference evidence="2" key="3">
    <citation type="submission" date="2023-07" db="EMBL/GenBank/DDBJ databases">
        <title>An improved reference 1 genome and first organelle genomes of Quercus suber.</title>
        <authorList>
            <consortium name="Genosuber Consortium"/>
            <person name="Usie A."/>
            <person name="Serra O."/>
            <person name="Barros P."/>
        </authorList>
    </citation>
    <scope>NUCLEOTIDE SEQUENCE</scope>
    <source>
        <strain evidence="2">HL8</strain>
        <tissue evidence="2">Leaves</tissue>
    </source>
</reference>
<dbReference type="EMBL" id="PKMF04000132">
    <property type="protein sequence ID" value="KAK7848074.1"/>
    <property type="molecule type" value="Genomic_DNA"/>
</dbReference>
<organism evidence="2 4">
    <name type="scientific">Quercus suber</name>
    <name type="common">Cork oak</name>
    <dbReference type="NCBI Taxonomy" id="58331"/>
    <lineage>
        <taxon>Eukaryota</taxon>
        <taxon>Viridiplantae</taxon>
        <taxon>Streptophyta</taxon>
        <taxon>Embryophyta</taxon>
        <taxon>Tracheophyta</taxon>
        <taxon>Spermatophyta</taxon>
        <taxon>Magnoliopsida</taxon>
        <taxon>eudicotyledons</taxon>
        <taxon>Gunneridae</taxon>
        <taxon>Pentapetalae</taxon>
        <taxon>rosids</taxon>
        <taxon>fabids</taxon>
        <taxon>Fagales</taxon>
        <taxon>Fagaceae</taxon>
        <taxon>Quercus</taxon>
    </lineage>
</organism>
<evidence type="ECO:0000313" key="2">
    <source>
        <dbReference type="EMBL" id="KAK7848073.1"/>
    </source>
</evidence>